<dbReference type="RefSeq" id="WP_011523177.1">
    <property type="nucleotide sequence ID" value="NC_008009.1"/>
</dbReference>
<gene>
    <name evidence="10" type="ordered locus">Acid345_2375</name>
</gene>
<dbReference type="InterPro" id="IPR014777">
    <property type="entry name" value="4pyrrole_Mease_sub1"/>
</dbReference>
<dbReference type="HOGENOM" id="CLU_011276_7_0_0"/>
<dbReference type="PROSITE" id="PS00840">
    <property type="entry name" value="SUMT_2"/>
    <property type="match status" value="1"/>
</dbReference>
<dbReference type="FunFam" id="3.40.1010.10:FF:000001">
    <property type="entry name" value="Siroheme synthase"/>
    <property type="match status" value="1"/>
</dbReference>
<dbReference type="Pfam" id="PF00590">
    <property type="entry name" value="TP_methylase"/>
    <property type="match status" value="1"/>
</dbReference>
<dbReference type="GO" id="GO:0019354">
    <property type="term" value="P:siroheme biosynthetic process"/>
    <property type="evidence" value="ECO:0007669"/>
    <property type="project" value="InterPro"/>
</dbReference>
<comment type="pathway">
    <text evidence="7">Porphyrin-containing compound metabolism; siroheme biosynthesis; precorrin-2 from uroporphyrinogen III: step 1/1.</text>
</comment>
<dbReference type="InterPro" id="IPR014776">
    <property type="entry name" value="4pyrrole_Mease_sub2"/>
</dbReference>
<dbReference type="GO" id="GO:0032259">
    <property type="term" value="P:methylation"/>
    <property type="evidence" value="ECO:0007669"/>
    <property type="project" value="UniProtKB-KW"/>
</dbReference>
<dbReference type="InterPro" id="IPR000878">
    <property type="entry name" value="4pyrrol_Mease"/>
</dbReference>
<evidence type="ECO:0000256" key="1">
    <source>
        <dbReference type="ARBA" id="ARBA00005879"/>
    </source>
</evidence>
<dbReference type="PANTHER" id="PTHR45790:SF3">
    <property type="entry name" value="S-ADENOSYL-L-METHIONINE-DEPENDENT UROPORPHYRINOGEN III METHYLTRANSFERASE, CHLOROPLASTIC"/>
    <property type="match status" value="1"/>
</dbReference>
<evidence type="ECO:0000256" key="7">
    <source>
        <dbReference type="ARBA" id="ARBA00025705"/>
    </source>
</evidence>
<dbReference type="EnsemblBacteria" id="ABF41376">
    <property type="protein sequence ID" value="ABF41376"/>
    <property type="gene ID" value="Acid345_2375"/>
</dbReference>
<evidence type="ECO:0000256" key="3">
    <source>
        <dbReference type="ARBA" id="ARBA00022603"/>
    </source>
</evidence>
<dbReference type="SUPFAM" id="SSF53790">
    <property type="entry name" value="Tetrapyrrole methylase"/>
    <property type="match status" value="1"/>
</dbReference>
<dbReference type="InterPro" id="IPR050161">
    <property type="entry name" value="Siro_Cobalamin_biosynth"/>
</dbReference>
<reference evidence="10 11" key="1">
    <citation type="journal article" date="2009" name="Appl. Environ. Microbiol.">
        <title>Three genomes from the phylum Acidobacteria provide insight into the lifestyles of these microorganisms in soils.</title>
        <authorList>
            <person name="Ward N.L."/>
            <person name="Challacombe J.F."/>
            <person name="Janssen P.H."/>
            <person name="Henrissat B."/>
            <person name="Coutinho P.M."/>
            <person name="Wu M."/>
            <person name="Xie G."/>
            <person name="Haft D.H."/>
            <person name="Sait M."/>
            <person name="Badger J."/>
            <person name="Barabote R.D."/>
            <person name="Bradley B."/>
            <person name="Brettin T.S."/>
            <person name="Brinkac L.M."/>
            <person name="Bruce D."/>
            <person name="Creasy T."/>
            <person name="Daugherty S.C."/>
            <person name="Davidsen T.M."/>
            <person name="DeBoy R.T."/>
            <person name="Detter J.C."/>
            <person name="Dodson R.J."/>
            <person name="Durkin A.S."/>
            <person name="Ganapathy A."/>
            <person name="Gwinn-Giglio M."/>
            <person name="Han C.S."/>
            <person name="Khouri H."/>
            <person name="Kiss H."/>
            <person name="Kothari S.P."/>
            <person name="Madupu R."/>
            <person name="Nelson K.E."/>
            <person name="Nelson W.C."/>
            <person name="Paulsen I."/>
            <person name="Penn K."/>
            <person name="Ren Q."/>
            <person name="Rosovitz M.J."/>
            <person name="Selengut J.D."/>
            <person name="Shrivastava S."/>
            <person name="Sullivan S.A."/>
            <person name="Tapia R."/>
            <person name="Thompson L.S."/>
            <person name="Watkins K.L."/>
            <person name="Yang Q."/>
            <person name="Yu C."/>
            <person name="Zafar N."/>
            <person name="Zhou L."/>
            <person name="Kuske C.R."/>
        </authorList>
    </citation>
    <scope>NUCLEOTIDE SEQUENCE [LARGE SCALE GENOMIC DNA]</scope>
    <source>
        <strain evidence="10 11">Ellin345</strain>
    </source>
</reference>
<evidence type="ECO:0000256" key="8">
    <source>
        <dbReference type="RuleBase" id="RU003960"/>
    </source>
</evidence>
<dbReference type="STRING" id="204669.Acid345_2375"/>
<proteinExistence type="inferred from homology"/>
<evidence type="ECO:0000256" key="4">
    <source>
        <dbReference type="ARBA" id="ARBA00022679"/>
    </source>
</evidence>
<sequence length="257" mass="27267">MGKVYLVGAGPGDPELLTVKAVRLLANADVVLHDALVSPAILALVNPKATVFDIGKRCGAKLLTQAEINALLIAYVQTSGTVIRLKGGDPSIFGRSGEELSALNEAGVEFEIVPGITTAIAAAASAQISLTDRRYASAITLMTAHRGRDEDAVEWDRLVTSGATIVIYMPGKDYRDISVQLQRAGLASDTPCVVVSHASQQDEQKLYTSLDALSRATALPAPSLLIVGRCASALERVEPQFLSLGTHRINGFEKEIF</sequence>
<comment type="similarity">
    <text evidence="1 8">Belongs to the precorrin methyltransferase family.</text>
</comment>
<dbReference type="InterPro" id="IPR035996">
    <property type="entry name" value="4pyrrol_Methylase_sf"/>
</dbReference>
<dbReference type="Gene3D" id="3.40.1010.10">
    <property type="entry name" value="Cobalt-precorrin-4 Transmethylase, Domain 1"/>
    <property type="match status" value="1"/>
</dbReference>
<feature type="domain" description="Tetrapyrrole methylase" evidence="9">
    <location>
        <begin position="3"/>
        <end position="212"/>
    </location>
</feature>
<dbReference type="EC" id="2.1.1.107" evidence="2"/>
<evidence type="ECO:0000259" key="9">
    <source>
        <dbReference type="Pfam" id="PF00590"/>
    </source>
</evidence>
<evidence type="ECO:0000256" key="2">
    <source>
        <dbReference type="ARBA" id="ARBA00012162"/>
    </source>
</evidence>
<keyword evidence="6" id="KW-0627">Porphyrin biosynthesis</keyword>
<keyword evidence="11" id="KW-1185">Reference proteome</keyword>
<dbReference type="Proteomes" id="UP000002432">
    <property type="component" value="Chromosome"/>
</dbReference>
<keyword evidence="5" id="KW-0949">S-adenosyl-L-methionine</keyword>
<protein>
    <recommendedName>
        <fullName evidence="2">uroporphyrinogen-III C-methyltransferase</fullName>
        <ecNumber evidence="2">2.1.1.107</ecNumber>
    </recommendedName>
</protein>
<accession>Q1IP24</accession>
<dbReference type="CDD" id="cd11642">
    <property type="entry name" value="SUMT"/>
    <property type="match status" value="1"/>
</dbReference>
<dbReference type="EMBL" id="CP000360">
    <property type="protein sequence ID" value="ABF41376.1"/>
    <property type="molecule type" value="Genomic_DNA"/>
</dbReference>
<dbReference type="Gene3D" id="3.30.950.10">
    <property type="entry name" value="Methyltransferase, Cobalt-precorrin-4 Transmethylase, Domain 2"/>
    <property type="match status" value="1"/>
</dbReference>
<evidence type="ECO:0000313" key="11">
    <source>
        <dbReference type="Proteomes" id="UP000002432"/>
    </source>
</evidence>
<dbReference type="NCBIfam" id="NF004790">
    <property type="entry name" value="PRK06136.1"/>
    <property type="match status" value="1"/>
</dbReference>
<dbReference type="OrthoDB" id="9815856at2"/>
<dbReference type="PROSITE" id="PS00839">
    <property type="entry name" value="SUMT_1"/>
    <property type="match status" value="1"/>
</dbReference>
<evidence type="ECO:0000313" key="10">
    <source>
        <dbReference type="EMBL" id="ABF41376.1"/>
    </source>
</evidence>
<dbReference type="GO" id="GO:0004851">
    <property type="term" value="F:uroporphyrin-III C-methyltransferase activity"/>
    <property type="evidence" value="ECO:0007669"/>
    <property type="project" value="UniProtKB-EC"/>
</dbReference>
<keyword evidence="4 8" id="KW-0808">Transferase</keyword>
<name>Q1IP24_KORVE</name>
<dbReference type="InterPro" id="IPR003043">
    <property type="entry name" value="Uropor_MeTrfase_CS"/>
</dbReference>
<dbReference type="KEGG" id="aba:Acid345_2375"/>
<dbReference type="InterPro" id="IPR006366">
    <property type="entry name" value="CobA/CysG_C"/>
</dbReference>
<evidence type="ECO:0000256" key="6">
    <source>
        <dbReference type="ARBA" id="ARBA00023244"/>
    </source>
</evidence>
<keyword evidence="3 8" id="KW-0489">Methyltransferase</keyword>
<dbReference type="NCBIfam" id="TIGR01469">
    <property type="entry name" value="cobA_cysG_Cterm"/>
    <property type="match status" value="1"/>
</dbReference>
<dbReference type="eggNOG" id="COG0007">
    <property type="taxonomic scope" value="Bacteria"/>
</dbReference>
<dbReference type="PANTHER" id="PTHR45790">
    <property type="entry name" value="SIROHEME SYNTHASE-RELATED"/>
    <property type="match status" value="1"/>
</dbReference>
<organism evidence="10 11">
    <name type="scientific">Koribacter versatilis (strain Ellin345)</name>
    <dbReference type="NCBI Taxonomy" id="204669"/>
    <lineage>
        <taxon>Bacteria</taxon>
        <taxon>Pseudomonadati</taxon>
        <taxon>Acidobacteriota</taxon>
        <taxon>Terriglobia</taxon>
        <taxon>Terriglobales</taxon>
        <taxon>Candidatus Korobacteraceae</taxon>
        <taxon>Candidatus Korobacter</taxon>
    </lineage>
</organism>
<evidence type="ECO:0000256" key="5">
    <source>
        <dbReference type="ARBA" id="ARBA00022691"/>
    </source>
</evidence>
<dbReference type="AlphaFoldDB" id="Q1IP24"/>